<comment type="subcellular location">
    <subcellularLocation>
        <location evidence="4">Cytoplasm</location>
    </subcellularLocation>
</comment>
<dbReference type="PIRSF" id="PIRSF006305">
    <property type="entry name" value="Maf"/>
    <property type="match status" value="1"/>
</dbReference>
<dbReference type="NCBIfam" id="TIGR00172">
    <property type="entry name" value="maf"/>
    <property type="match status" value="1"/>
</dbReference>
<comment type="cofactor">
    <cofactor evidence="1 4">
        <name>a divalent metal cation</name>
        <dbReference type="ChEBI" id="CHEBI:60240"/>
    </cofactor>
</comment>
<comment type="function">
    <text evidence="4">Nucleoside triphosphate pyrophosphatase that hydrolyzes dTTP and UTP. May have a dual role in cell division arrest and in preventing the incorporation of modified nucleotides into cellular nucleic acids.</text>
</comment>
<comment type="catalytic activity">
    <reaction evidence="4">
        <text>dTTP + H2O = dTMP + diphosphate + H(+)</text>
        <dbReference type="Rhea" id="RHEA:28534"/>
        <dbReference type="ChEBI" id="CHEBI:15377"/>
        <dbReference type="ChEBI" id="CHEBI:15378"/>
        <dbReference type="ChEBI" id="CHEBI:33019"/>
        <dbReference type="ChEBI" id="CHEBI:37568"/>
        <dbReference type="ChEBI" id="CHEBI:63528"/>
        <dbReference type="EC" id="3.6.1.9"/>
    </reaction>
</comment>
<dbReference type="PANTHER" id="PTHR43213">
    <property type="entry name" value="BIFUNCTIONAL DTTP/UTP PYROPHOSPHATASE/METHYLTRANSFERASE PROTEIN-RELATED"/>
    <property type="match status" value="1"/>
</dbReference>
<keyword evidence="6" id="KW-1185">Reference proteome</keyword>
<dbReference type="HAMAP" id="MF_00528">
    <property type="entry name" value="Maf"/>
    <property type="match status" value="1"/>
</dbReference>
<dbReference type="EC" id="3.6.1.9" evidence="4"/>
<evidence type="ECO:0000313" key="6">
    <source>
        <dbReference type="Proteomes" id="UP001059934"/>
    </source>
</evidence>
<proteinExistence type="inferred from homology"/>
<name>A0ABY5TSS1_9GAMM</name>
<comment type="similarity">
    <text evidence="4">Belongs to the Maf family. YhdE subfamily.</text>
</comment>
<comment type="catalytic activity">
    <reaction evidence="4">
        <text>UTP + H2O = UMP + diphosphate + H(+)</text>
        <dbReference type="Rhea" id="RHEA:29395"/>
        <dbReference type="ChEBI" id="CHEBI:15377"/>
        <dbReference type="ChEBI" id="CHEBI:15378"/>
        <dbReference type="ChEBI" id="CHEBI:33019"/>
        <dbReference type="ChEBI" id="CHEBI:46398"/>
        <dbReference type="ChEBI" id="CHEBI:57865"/>
        <dbReference type="EC" id="3.6.1.9"/>
    </reaction>
</comment>
<evidence type="ECO:0000256" key="3">
    <source>
        <dbReference type="ARBA" id="ARBA00023080"/>
    </source>
</evidence>
<keyword evidence="3 4" id="KW-0546">Nucleotide metabolism</keyword>
<evidence type="ECO:0000256" key="4">
    <source>
        <dbReference type="HAMAP-Rule" id="MF_00528"/>
    </source>
</evidence>
<keyword evidence="4" id="KW-0963">Cytoplasm</keyword>
<organism evidence="5 6">
    <name type="scientific">SAR92 clade bacterium H455</name>
    <dbReference type="NCBI Taxonomy" id="2974818"/>
    <lineage>
        <taxon>Bacteria</taxon>
        <taxon>Pseudomonadati</taxon>
        <taxon>Pseudomonadota</taxon>
        <taxon>Gammaproteobacteria</taxon>
        <taxon>Cellvibrionales</taxon>
        <taxon>Porticoccaceae</taxon>
        <taxon>SAR92 clade</taxon>
    </lineage>
</organism>
<evidence type="ECO:0000256" key="1">
    <source>
        <dbReference type="ARBA" id="ARBA00001968"/>
    </source>
</evidence>
<dbReference type="InterPro" id="IPR003697">
    <property type="entry name" value="Maf-like"/>
</dbReference>
<keyword evidence="2 4" id="KW-0378">Hydrolase</keyword>
<dbReference type="Gene3D" id="3.90.950.10">
    <property type="match status" value="1"/>
</dbReference>
<gene>
    <name evidence="5" type="ORF">NYF23_02855</name>
</gene>
<dbReference type="SUPFAM" id="SSF52972">
    <property type="entry name" value="ITPase-like"/>
    <property type="match status" value="1"/>
</dbReference>
<evidence type="ECO:0000256" key="2">
    <source>
        <dbReference type="ARBA" id="ARBA00022801"/>
    </source>
</evidence>
<dbReference type="PANTHER" id="PTHR43213:SF5">
    <property type="entry name" value="BIFUNCTIONAL DTTP_UTP PYROPHOSPHATASE_METHYLTRANSFERASE PROTEIN-RELATED"/>
    <property type="match status" value="1"/>
</dbReference>
<reference evidence="5" key="1">
    <citation type="submission" date="2022-08" db="EMBL/GenBank/DDBJ databases">
        <title>Catabolic pathway analysis in culturable SAR92 clade bacteria reveals their overlooked roles in DMSP degradation in coastal seas.</title>
        <authorList>
            <person name="He X."/>
            <person name="Zhang X."/>
            <person name="Zhang Y."/>
        </authorList>
    </citation>
    <scope>NUCLEOTIDE SEQUENCE</scope>
    <source>
        <strain evidence="5">H455</strain>
    </source>
</reference>
<dbReference type="Proteomes" id="UP001059934">
    <property type="component" value="Chromosome"/>
</dbReference>
<evidence type="ECO:0000313" key="5">
    <source>
        <dbReference type="EMBL" id="UVW35561.1"/>
    </source>
</evidence>
<dbReference type="Pfam" id="PF02545">
    <property type="entry name" value="Maf"/>
    <property type="match status" value="1"/>
</dbReference>
<dbReference type="CDD" id="cd00555">
    <property type="entry name" value="Maf"/>
    <property type="match status" value="1"/>
</dbReference>
<protein>
    <recommendedName>
        <fullName evidence="4">dTTP/UTP pyrophosphatase</fullName>
        <shortName evidence="4">dTTPase/UTPase</shortName>
        <ecNumber evidence="4">3.6.1.9</ecNumber>
    </recommendedName>
    <alternativeName>
        <fullName evidence="4">Nucleoside triphosphate pyrophosphatase</fullName>
    </alternativeName>
    <alternativeName>
        <fullName evidence="4">Nucleotide pyrophosphatase</fullName>
        <shortName evidence="4">Nucleotide PPase</shortName>
    </alternativeName>
</protein>
<feature type="site" description="Important for substrate specificity" evidence="4">
    <location>
        <position position="16"/>
    </location>
</feature>
<accession>A0ABY5TSS1</accession>
<feature type="site" description="Important for substrate specificity" evidence="4">
    <location>
        <position position="81"/>
    </location>
</feature>
<comment type="caution">
    <text evidence="4">Lacks conserved residue(s) required for the propagation of feature annotation.</text>
</comment>
<sequence>MSECSADLILASASPRRSELLRQVGVRFTILAADIDETRLCDESPADYVLRLALEKARAGYSRQSQNIIEDKKLPSLGADTIVVCDGQIFGKPRDQADAAAMLMALSGTVHVVMTAVAVSQGPCSSIRLTNTLVRFRTISQSECQTYWQTGEPLGKAGGYAIQGLGAVFVDHLEGSYSGVVGLPLSETAEILGEFGIPIWTSKS</sequence>
<feature type="site" description="Important for substrate specificity" evidence="4">
    <location>
        <position position="163"/>
    </location>
</feature>
<dbReference type="EMBL" id="CP103416">
    <property type="protein sequence ID" value="UVW35561.1"/>
    <property type="molecule type" value="Genomic_DNA"/>
</dbReference>
<feature type="active site" description="Proton acceptor" evidence="4">
    <location>
        <position position="80"/>
    </location>
</feature>
<dbReference type="InterPro" id="IPR029001">
    <property type="entry name" value="ITPase-like_fam"/>
</dbReference>